<dbReference type="InterPro" id="IPR038731">
    <property type="entry name" value="RgtA/B/C-like"/>
</dbReference>
<evidence type="ECO:0000256" key="1">
    <source>
        <dbReference type="SAM" id="Phobius"/>
    </source>
</evidence>
<reference evidence="3 4" key="1">
    <citation type="journal article" date="2015" name="Nature">
        <title>rRNA introns, odd ribosomes, and small enigmatic genomes across a large radiation of phyla.</title>
        <authorList>
            <person name="Brown C.T."/>
            <person name="Hug L.A."/>
            <person name="Thomas B.C."/>
            <person name="Sharon I."/>
            <person name="Castelle C.J."/>
            <person name="Singh A."/>
            <person name="Wilkins M.J."/>
            <person name="Williams K.H."/>
            <person name="Banfield J.F."/>
        </authorList>
    </citation>
    <scope>NUCLEOTIDE SEQUENCE [LARGE SCALE GENOMIC DNA]</scope>
</reference>
<feature type="transmembrane region" description="Helical" evidence="1">
    <location>
        <begin position="63"/>
        <end position="84"/>
    </location>
</feature>
<keyword evidence="1" id="KW-1133">Transmembrane helix</keyword>
<feature type="transmembrane region" description="Helical" evidence="1">
    <location>
        <begin position="344"/>
        <end position="364"/>
    </location>
</feature>
<feature type="transmembrane region" description="Helical" evidence="1">
    <location>
        <begin position="16"/>
        <end position="36"/>
    </location>
</feature>
<evidence type="ECO:0000313" key="3">
    <source>
        <dbReference type="EMBL" id="KKQ71262.1"/>
    </source>
</evidence>
<evidence type="ECO:0000259" key="2">
    <source>
        <dbReference type="Pfam" id="PF13231"/>
    </source>
</evidence>
<feature type="transmembrane region" description="Helical" evidence="1">
    <location>
        <begin position="320"/>
        <end position="337"/>
    </location>
</feature>
<organism evidence="3 4">
    <name type="scientific">Candidatus Falkowbacteria bacterium GW2011_GWE1_38_31</name>
    <dbReference type="NCBI Taxonomy" id="1618638"/>
    <lineage>
        <taxon>Bacteria</taxon>
        <taxon>Candidatus Falkowiibacteriota</taxon>
    </lineage>
</organism>
<keyword evidence="1" id="KW-0472">Membrane</keyword>
<protein>
    <recommendedName>
        <fullName evidence="2">Glycosyltransferase RgtA/B/C/D-like domain-containing protein</fullName>
    </recommendedName>
</protein>
<dbReference type="EMBL" id="LBUU01000001">
    <property type="protein sequence ID" value="KKQ71262.1"/>
    <property type="molecule type" value="Genomic_DNA"/>
</dbReference>
<accession>A0A0G0JXF5</accession>
<evidence type="ECO:0000313" key="4">
    <source>
        <dbReference type="Proteomes" id="UP000034022"/>
    </source>
</evidence>
<feature type="transmembrane region" description="Helical" evidence="1">
    <location>
        <begin position="297"/>
        <end position="314"/>
    </location>
</feature>
<feature type="transmembrane region" description="Helical" evidence="1">
    <location>
        <begin position="96"/>
        <end position="117"/>
    </location>
</feature>
<feature type="transmembrane region" description="Helical" evidence="1">
    <location>
        <begin position="148"/>
        <end position="165"/>
    </location>
</feature>
<feature type="transmembrane region" description="Helical" evidence="1">
    <location>
        <begin position="171"/>
        <end position="203"/>
    </location>
</feature>
<name>A0A0G0JXF5_9BACT</name>
<dbReference type="Proteomes" id="UP000034022">
    <property type="component" value="Unassembled WGS sequence"/>
</dbReference>
<dbReference type="AlphaFoldDB" id="A0A0G0JXF5"/>
<feature type="domain" description="Glycosyltransferase RgtA/B/C/D-like" evidence="2">
    <location>
        <begin position="92"/>
        <end position="228"/>
    </location>
</feature>
<feature type="transmembrane region" description="Helical" evidence="1">
    <location>
        <begin position="123"/>
        <end position="141"/>
    </location>
</feature>
<proteinExistence type="predicted"/>
<sequence length="370" mass="43360">MPRNIFIKIKSIKLEIYILVIIAVFNLLAGFIYFGLPGEAIDYYGDAINYVKGLETPEYSQGIYYRMISRILNSPLMIFSSAWLASTYEGSLRIMLFQNIIFYFLLIYVFYKLVFIIFDNSRIAFWATLFFSGNFCMYNYMPTYSSDPGGWFFLLLSVYFAISYYKKQIDSYYYLCILSSIVGLFYKETGGLGMLSLGVLILFQETSLKEKIIKISKAAILFLIPVVIFHGLIYLFFHYSYFTWYSYLLESDGSVGLENVNRLKDIIKQPFQIFLIGWYSVFYGLYKSKKNLKKEQLIFLIALLPWTLSFLLWSSLIMRIMFVLVPFLAILAGYGLYQIKNNYVRLVIIFSYLVSNYYIFPILATLGKYY</sequence>
<keyword evidence="1" id="KW-0812">Transmembrane</keyword>
<comment type="caution">
    <text evidence="3">The sequence shown here is derived from an EMBL/GenBank/DDBJ whole genome shotgun (WGS) entry which is preliminary data.</text>
</comment>
<gene>
    <name evidence="3" type="ORF">US91_C0001G0189</name>
</gene>
<feature type="transmembrane region" description="Helical" evidence="1">
    <location>
        <begin position="266"/>
        <end position="285"/>
    </location>
</feature>
<feature type="transmembrane region" description="Helical" evidence="1">
    <location>
        <begin position="215"/>
        <end position="237"/>
    </location>
</feature>
<dbReference type="Pfam" id="PF13231">
    <property type="entry name" value="PMT_2"/>
    <property type="match status" value="1"/>
</dbReference>